<protein>
    <recommendedName>
        <fullName evidence="4">MORN repeat-containing protein 5</fullName>
    </recommendedName>
</protein>
<dbReference type="EMBL" id="OVEO01000009">
    <property type="protein sequence ID" value="SPQ98339.1"/>
    <property type="molecule type" value="Genomic_DNA"/>
</dbReference>
<proteinExistence type="predicted"/>
<organism evidence="2 3">
    <name type="scientific">Plasmodiophora brassicae</name>
    <name type="common">Clubroot disease agent</name>
    <dbReference type="NCBI Taxonomy" id="37360"/>
    <lineage>
        <taxon>Eukaryota</taxon>
        <taxon>Sar</taxon>
        <taxon>Rhizaria</taxon>
        <taxon>Endomyxa</taxon>
        <taxon>Phytomyxea</taxon>
        <taxon>Plasmodiophorida</taxon>
        <taxon>Plasmodiophoridae</taxon>
        <taxon>Plasmodiophora</taxon>
    </lineage>
</organism>
<evidence type="ECO:0000256" key="1">
    <source>
        <dbReference type="ARBA" id="ARBA00022737"/>
    </source>
</evidence>
<accession>A0A3P3YDW9</accession>
<dbReference type="SMART" id="SM00698">
    <property type="entry name" value="MORN"/>
    <property type="match status" value="2"/>
</dbReference>
<evidence type="ECO:0008006" key="4">
    <source>
        <dbReference type="Google" id="ProtNLM"/>
    </source>
</evidence>
<dbReference type="PANTHER" id="PTHR46917">
    <property type="entry name" value="MORN REPEAT-CONTAINING PROTEIN 2"/>
    <property type="match status" value="1"/>
</dbReference>
<sequence>MPPKKKDDLQAEVAAEPVIQKGTFTFPNGASYGEPTPILHGATTVLTGRSRLPVGEFIEITKDGPPGPDAAPTKVVTRERHGSGKFVNNGEQFDGGWCHDLMEGTGAVEFATGAKYTGEFKRNRYEGRGKMVWPDRSSYDGDWLDGKMNGNGVYKDPNGQAWIGKFHNDCFQTDTGSWVPASSTLWHHPN</sequence>
<keyword evidence="1" id="KW-0677">Repeat</keyword>
<dbReference type="InterPro" id="IPR003409">
    <property type="entry name" value="MORN"/>
</dbReference>
<evidence type="ECO:0000313" key="3">
    <source>
        <dbReference type="Proteomes" id="UP000290189"/>
    </source>
</evidence>
<evidence type="ECO:0000313" key="2">
    <source>
        <dbReference type="EMBL" id="SPQ98339.1"/>
    </source>
</evidence>
<dbReference type="Proteomes" id="UP000290189">
    <property type="component" value="Unassembled WGS sequence"/>
</dbReference>
<gene>
    <name evidence="2" type="ORF">PLBR_LOCUS5554</name>
</gene>
<geneLocation type="mitochondrion" evidence="2"/>
<dbReference type="Pfam" id="PF02493">
    <property type="entry name" value="MORN"/>
    <property type="match status" value="3"/>
</dbReference>
<name>A0A3P3YDW9_PLABS</name>
<dbReference type="InterPro" id="IPR052849">
    <property type="entry name" value="MORN_repeat_protein"/>
</dbReference>
<keyword evidence="2" id="KW-0496">Mitochondrion</keyword>
<dbReference type="SUPFAM" id="SSF82185">
    <property type="entry name" value="Histone H3 K4-specific methyltransferase SET7/9 N-terminal domain"/>
    <property type="match status" value="1"/>
</dbReference>
<dbReference type="Gene3D" id="2.20.110.10">
    <property type="entry name" value="Histone H3 K4-specific methyltransferase SET7/9 N-terminal domain"/>
    <property type="match status" value="1"/>
</dbReference>
<dbReference type="AlphaFoldDB" id="A0A3P3YDW9"/>
<dbReference type="PANTHER" id="PTHR46917:SF1">
    <property type="entry name" value="MORN REPEAT-CONTAINING PROTEIN 2"/>
    <property type="match status" value="1"/>
</dbReference>
<reference evidence="2 3" key="1">
    <citation type="submission" date="2018-03" db="EMBL/GenBank/DDBJ databases">
        <authorList>
            <person name="Fogelqvist J."/>
        </authorList>
    </citation>
    <scope>NUCLEOTIDE SEQUENCE [LARGE SCALE GENOMIC DNA]</scope>
</reference>